<organism evidence="3 4">
    <name type="scientific">Psychrobacillus faecigallinarum</name>
    <dbReference type="NCBI Taxonomy" id="2762235"/>
    <lineage>
        <taxon>Bacteria</taxon>
        <taxon>Bacillati</taxon>
        <taxon>Bacillota</taxon>
        <taxon>Bacilli</taxon>
        <taxon>Bacillales</taxon>
        <taxon>Bacillaceae</taxon>
        <taxon>Psychrobacillus</taxon>
    </lineage>
</organism>
<keyword evidence="4" id="KW-1185">Reference proteome</keyword>
<dbReference type="Pfam" id="PF08673">
    <property type="entry name" value="RsbU_N"/>
    <property type="match status" value="1"/>
</dbReference>
<dbReference type="InterPro" id="IPR001932">
    <property type="entry name" value="PPM-type_phosphatase-like_dom"/>
</dbReference>
<sequence length="333" mass="37808">MPQEFKKQYKEILKQYTLSQTEHNLYEGQNVSRQLIQKSISPEEVISIHKASLEEIIPGLPEEVLHSFDFLIEVMIRYGLALKEHQTLIEKQQNFKMEMDLATNVQQTLLKTKIPNMNGLDIGIISVPAKEMNGDYTHFLSNENAIGIAVADVIGKGIPAALCMSMIKYGMDSLDGPETDPVVVLDIINRIVEKSVSDSMFISMFYGTYDSALSEFTYASAGHEPPLFYCAKSGEFKELQAKGLLLGVIPNVRYEQHSIVLEKDDFIVMMTDGVTECRSKEGFIDQKIILSIIESVKDKPAQEMVEYVFHKLEELQEFEQRDDFTLVIFKKSL</sequence>
<evidence type="ECO:0000313" key="3">
    <source>
        <dbReference type="EMBL" id="MBD7946160.1"/>
    </source>
</evidence>
<dbReference type="RefSeq" id="WP_144539622.1">
    <property type="nucleotide sequence ID" value="NZ_JACSQO010000013.1"/>
</dbReference>
<dbReference type="InterPro" id="IPR052016">
    <property type="entry name" value="Bact_Sigma-Reg"/>
</dbReference>
<feature type="domain" description="PPM-type phosphatase" evidence="2">
    <location>
        <begin position="117"/>
        <end position="331"/>
    </location>
</feature>
<accession>A0ABR8REP4</accession>
<dbReference type="PANTHER" id="PTHR43156:SF15">
    <property type="entry name" value="PHOSPHOSERINE PHOSPHATASE RSBU"/>
    <property type="match status" value="1"/>
</dbReference>
<dbReference type="InterPro" id="IPR036457">
    <property type="entry name" value="PPM-type-like_dom_sf"/>
</dbReference>
<dbReference type="SUPFAM" id="SSF101215">
    <property type="entry name" value="KaiA/RbsU domain"/>
    <property type="match status" value="1"/>
</dbReference>
<dbReference type="Gene3D" id="3.60.40.10">
    <property type="entry name" value="PPM-type phosphatase domain"/>
    <property type="match status" value="1"/>
</dbReference>
<gene>
    <name evidence="3" type="ORF">H9650_18800</name>
</gene>
<protein>
    <submittedName>
        <fullName evidence="3">PP2C family protein-serine/threonine phosphatase</fullName>
    </submittedName>
</protein>
<dbReference type="Pfam" id="PF07228">
    <property type="entry name" value="SpoIIE"/>
    <property type="match status" value="1"/>
</dbReference>
<reference evidence="3 4" key="1">
    <citation type="submission" date="2020-08" db="EMBL/GenBank/DDBJ databases">
        <title>A Genomic Blueprint of the Chicken Gut Microbiome.</title>
        <authorList>
            <person name="Gilroy R."/>
            <person name="Ravi A."/>
            <person name="Getino M."/>
            <person name="Pursley I."/>
            <person name="Horton D.L."/>
            <person name="Alikhan N.-F."/>
            <person name="Baker D."/>
            <person name="Gharbi K."/>
            <person name="Hall N."/>
            <person name="Watson M."/>
            <person name="Adriaenssens E.M."/>
            <person name="Foster-Nyarko E."/>
            <person name="Jarju S."/>
            <person name="Secka A."/>
            <person name="Antonio M."/>
            <person name="Oren A."/>
            <person name="Chaudhuri R."/>
            <person name="La Ragione R.M."/>
            <person name="Hildebrand F."/>
            <person name="Pallen M.J."/>
        </authorList>
    </citation>
    <scope>NUCLEOTIDE SEQUENCE [LARGE SCALE GENOMIC DNA]</scope>
    <source>
        <strain evidence="3 4">Sa2BUA9</strain>
    </source>
</reference>
<dbReference type="InterPro" id="IPR017944">
    <property type="entry name" value="KaiA/RbsU_helical_domain_sf"/>
</dbReference>
<evidence type="ECO:0000259" key="2">
    <source>
        <dbReference type="SMART" id="SM00331"/>
    </source>
</evidence>
<dbReference type="SMART" id="SM00331">
    <property type="entry name" value="PP2C_SIG"/>
    <property type="match status" value="1"/>
</dbReference>
<dbReference type="InterPro" id="IPR014787">
    <property type="entry name" value="PSer_Pase_RsbU_N"/>
</dbReference>
<evidence type="ECO:0000313" key="4">
    <source>
        <dbReference type="Proteomes" id="UP000640786"/>
    </source>
</evidence>
<comment type="caution">
    <text evidence="3">The sequence shown here is derived from an EMBL/GenBank/DDBJ whole genome shotgun (WGS) entry which is preliminary data.</text>
</comment>
<dbReference type="PANTHER" id="PTHR43156">
    <property type="entry name" value="STAGE II SPORULATION PROTEIN E-RELATED"/>
    <property type="match status" value="1"/>
</dbReference>
<dbReference type="SUPFAM" id="SSF81606">
    <property type="entry name" value="PP2C-like"/>
    <property type="match status" value="1"/>
</dbReference>
<dbReference type="Proteomes" id="UP000640786">
    <property type="component" value="Unassembled WGS sequence"/>
</dbReference>
<name>A0ABR8REP4_9BACI</name>
<keyword evidence="1" id="KW-0378">Hydrolase</keyword>
<dbReference type="Gene3D" id="1.10.1240.30">
    <property type="entry name" value="KaiA/RbsU domain"/>
    <property type="match status" value="1"/>
</dbReference>
<proteinExistence type="predicted"/>
<dbReference type="EMBL" id="JACSQO010000013">
    <property type="protein sequence ID" value="MBD7946160.1"/>
    <property type="molecule type" value="Genomic_DNA"/>
</dbReference>
<evidence type="ECO:0000256" key="1">
    <source>
        <dbReference type="ARBA" id="ARBA00022801"/>
    </source>
</evidence>